<evidence type="ECO:0000256" key="11">
    <source>
        <dbReference type="ARBA" id="ARBA00023242"/>
    </source>
</evidence>
<keyword evidence="11" id="KW-0539">Nucleus</keyword>
<dbReference type="FunFam" id="2.40.50.140:FF:000062">
    <property type="entry name" value="DNA ligase"/>
    <property type="match status" value="1"/>
</dbReference>
<evidence type="ECO:0000256" key="4">
    <source>
        <dbReference type="ARBA" id="ARBA00022618"/>
    </source>
</evidence>
<feature type="domain" description="ATP-dependent DNA ligase family profile" evidence="18">
    <location>
        <begin position="540"/>
        <end position="676"/>
    </location>
</feature>
<keyword evidence="7 15" id="KW-0227">DNA damage</keyword>
<dbReference type="GO" id="GO:0005634">
    <property type="term" value="C:nucleus"/>
    <property type="evidence" value="ECO:0007669"/>
    <property type="project" value="UniProtKB-SubCell"/>
</dbReference>
<dbReference type="Gene3D" id="3.30.1490.70">
    <property type="match status" value="1"/>
</dbReference>
<keyword evidence="10 15" id="KW-0234">DNA repair</keyword>
<evidence type="ECO:0000256" key="3">
    <source>
        <dbReference type="ARBA" id="ARBA00022598"/>
    </source>
</evidence>
<dbReference type="InterPro" id="IPR000977">
    <property type="entry name" value="DNA_ligase_ATP-dep"/>
</dbReference>
<dbReference type="Proteomes" id="UP000504635">
    <property type="component" value="Unplaced"/>
</dbReference>
<dbReference type="Gene3D" id="1.10.3260.10">
    <property type="entry name" value="DNA ligase, ATP-dependent, N-terminal domain"/>
    <property type="match status" value="1"/>
</dbReference>
<dbReference type="KEGG" id="soy:115885097"/>
<dbReference type="Pfam" id="PF04679">
    <property type="entry name" value="DNA_ligase_A_C"/>
    <property type="match status" value="1"/>
</dbReference>
<dbReference type="AlphaFoldDB" id="A0A6J2Y926"/>
<dbReference type="GO" id="GO:0003677">
    <property type="term" value="F:DNA binding"/>
    <property type="evidence" value="ECO:0007669"/>
    <property type="project" value="InterPro"/>
</dbReference>
<dbReference type="OrthoDB" id="206088at2759"/>
<keyword evidence="4" id="KW-0132">Cell division</keyword>
<dbReference type="GO" id="GO:0051301">
    <property type="term" value="P:cell division"/>
    <property type="evidence" value="ECO:0007669"/>
    <property type="project" value="UniProtKB-KW"/>
</dbReference>
<dbReference type="InterPro" id="IPR050191">
    <property type="entry name" value="ATP-dep_DNA_ligase"/>
</dbReference>
<dbReference type="Pfam" id="PF04675">
    <property type="entry name" value="DNA_ligase_A_N"/>
    <property type="match status" value="1"/>
</dbReference>
<dbReference type="SUPFAM" id="SSF56091">
    <property type="entry name" value="DNA ligase/mRNA capping enzyme, catalytic domain"/>
    <property type="match status" value="1"/>
</dbReference>
<dbReference type="GO" id="GO:0071897">
    <property type="term" value="P:DNA biosynthetic process"/>
    <property type="evidence" value="ECO:0007669"/>
    <property type="project" value="InterPro"/>
</dbReference>
<evidence type="ECO:0000256" key="5">
    <source>
        <dbReference type="ARBA" id="ARBA00022705"/>
    </source>
</evidence>
<comment type="subcellular location">
    <subcellularLocation>
        <location evidence="1">Nucleus</location>
    </subcellularLocation>
</comment>
<dbReference type="GO" id="GO:0006310">
    <property type="term" value="P:DNA recombination"/>
    <property type="evidence" value="ECO:0007669"/>
    <property type="project" value="UniProtKB-KW"/>
</dbReference>
<dbReference type="GeneID" id="115885097"/>
<dbReference type="FunFam" id="3.30.470.30:FF:000016">
    <property type="entry name" value="DNA ligase"/>
    <property type="match status" value="1"/>
</dbReference>
<dbReference type="InterPro" id="IPR012308">
    <property type="entry name" value="DNA_ligase_ATP-dep_N"/>
</dbReference>
<protein>
    <recommendedName>
        <fullName evidence="15">DNA ligase</fullName>
        <ecNumber evidence="15">6.5.1.1</ecNumber>
    </recommendedName>
</protein>
<dbReference type="InterPro" id="IPR012310">
    <property type="entry name" value="DNA_ligase_ATP-dep_cent"/>
</dbReference>
<feature type="compositionally biased region" description="Basic residues" evidence="17">
    <location>
        <begin position="71"/>
        <end position="81"/>
    </location>
</feature>
<evidence type="ECO:0000256" key="17">
    <source>
        <dbReference type="SAM" id="MobiDB-lite"/>
    </source>
</evidence>
<evidence type="ECO:0000256" key="8">
    <source>
        <dbReference type="ARBA" id="ARBA00022840"/>
    </source>
</evidence>
<sequence length="811" mass="92341">MLRALRIINFSLFSLHKYSNKLSSFSSHSIKFNVLYNVSFHKYINSSPNEKKRFRSSSSGNSEVEKSPDKKIKKKSVKKRQKSIDTRENLKKVKTEDEQSTPPKIKSIKDSSTDEESEEKNTALKHENPVENEVSTKKRNIIFGEKTAETTKNSSQLIYNPKVKNYHPIEDATWKRNERVPYSALARTLEEIEDVSARLKMIEILSNFFRSVIVLTPDDLLPSIYLCLNKIAPAYEGLELGVAETSLMKAIAQSTGRTVSQIKSDAQETGDLGKVAEHSKSNQRMIFKPARLTVKGVFDKLKEIAQMTGHASQTKKVEKIQSMFVACQDSEARFLIRSLAGKLRIGLAEQSVLQAIALACALTPPGQNYPPKQLNASKKQSSEDFKAKVDELALILKTAYCECPNYDKIVPVLLEEGIEALPDKCKLTPGIPLKPMLAHPTKGVQEVLTRFEGMTFTCEWKYDGERAQIHISEKDVSIFSRNQENNTSKYPDIISRLEKCKGESVKSCILDCEAVAWDKEKQQILPFQILSTRKRKDANEADIKVQVCVFMFDLLYLNGESLVKRPFKERRELLKQHFNEHDGEWLFAKMLDTTKIEEVQEFLEESVKGNCEGLMVKTLEQEATYEIAKRSRNWLKLKKDYLEGVGDTLDVVVIGGYLGKGKRTGTYGGFLLACYDNDSEEYQSICKIGTGFTDEDLQTHTDFFKGHVIPKAKSYYRYDSSLEPDHWFEPVQVWEIKCADLSLSPVHYAGVGIVDPEKGISLRFPRFVRIRDDKNVDDATSSQQVAYMYSNQEQVKNQQGDKNKFTEEDFY</sequence>
<name>A0A6J2Y926_SITOR</name>
<evidence type="ECO:0000256" key="10">
    <source>
        <dbReference type="ARBA" id="ARBA00023204"/>
    </source>
</evidence>
<dbReference type="RefSeq" id="XP_030759741.1">
    <property type="nucleotide sequence ID" value="XM_030903881.1"/>
</dbReference>
<dbReference type="GO" id="GO:1903461">
    <property type="term" value="P:Okazaki fragment processing involved in mitotic DNA replication"/>
    <property type="evidence" value="ECO:0007669"/>
    <property type="project" value="TreeGrafter"/>
</dbReference>
<feature type="compositionally biased region" description="Basic and acidic residues" evidence="17">
    <location>
        <begin position="82"/>
        <end position="97"/>
    </location>
</feature>
<comment type="function">
    <text evidence="14">DNA ligase that seals nicks in double-stranded DNA during DNA replication, DNA recombination and DNA repair.</text>
</comment>
<evidence type="ECO:0000256" key="6">
    <source>
        <dbReference type="ARBA" id="ARBA00022741"/>
    </source>
</evidence>
<evidence type="ECO:0000256" key="13">
    <source>
        <dbReference type="ARBA" id="ARBA00034003"/>
    </source>
</evidence>
<evidence type="ECO:0000256" key="15">
    <source>
        <dbReference type="RuleBase" id="RU000617"/>
    </source>
</evidence>
<evidence type="ECO:0000256" key="9">
    <source>
        <dbReference type="ARBA" id="ARBA00023172"/>
    </source>
</evidence>
<evidence type="ECO:0000313" key="20">
    <source>
        <dbReference type="RefSeq" id="XP_030759741.1"/>
    </source>
</evidence>
<dbReference type="InterPro" id="IPR012340">
    <property type="entry name" value="NA-bd_OB-fold"/>
</dbReference>
<dbReference type="SUPFAM" id="SSF50249">
    <property type="entry name" value="Nucleic acid-binding proteins"/>
    <property type="match status" value="1"/>
</dbReference>
<dbReference type="InterPro" id="IPR016059">
    <property type="entry name" value="DNA_ligase_ATP-dep_CS"/>
</dbReference>
<dbReference type="InParanoid" id="A0A6J2Y926"/>
<dbReference type="InterPro" id="IPR012309">
    <property type="entry name" value="DNA_ligase_ATP-dep_C"/>
</dbReference>
<evidence type="ECO:0000256" key="16">
    <source>
        <dbReference type="RuleBase" id="RU004196"/>
    </source>
</evidence>
<comment type="similarity">
    <text evidence="2 16">Belongs to the ATP-dependent DNA ligase family.</text>
</comment>
<feature type="region of interest" description="Disordered" evidence="17">
    <location>
        <begin position="48"/>
        <end position="133"/>
    </location>
</feature>
<evidence type="ECO:0000259" key="18">
    <source>
        <dbReference type="PROSITE" id="PS50160"/>
    </source>
</evidence>
<dbReference type="GO" id="GO:0005524">
    <property type="term" value="F:ATP binding"/>
    <property type="evidence" value="ECO:0007669"/>
    <property type="project" value="UniProtKB-KW"/>
</dbReference>
<dbReference type="GO" id="GO:0006281">
    <property type="term" value="P:DNA repair"/>
    <property type="evidence" value="ECO:0007669"/>
    <property type="project" value="UniProtKB-KW"/>
</dbReference>
<gene>
    <name evidence="20" type="primary">LOC115885097</name>
</gene>
<dbReference type="FunFam" id="1.10.3260.10:FF:000001">
    <property type="entry name" value="DNA ligase"/>
    <property type="match status" value="1"/>
</dbReference>
<dbReference type="InterPro" id="IPR036599">
    <property type="entry name" value="DNA_ligase_N_sf"/>
</dbReference>
<dbReference type="PROSITE" id="PS50160">
    <property type="entry name" value="DNA_LIGASE_A3"/>
    <property type="match status" value="1"/>
</dbReference>
<feature type="compositionally biased region" description="Basic and acidic residues" evidence="17">
    <location>
        <begin position="119"/>
        <end position="129"/>
    </location>
</feature>
<evidence type="ECO:0000256" key="14">
    <source>
        <dbReference type="ARBA" id="ARBA00054532"/>
    </source>
</evidence>
<dbReference type="Gene3D" id="3.30.470.30">
    <property type="entry name" value="DNA ligase/mRNA capping enzyme"/>
    <property type="match status" value="1"/>
</dbReference>
<dbReference type="PROSITE" id="PS00697">
    <property type="entry name" value="DNA_LIGASE_A1"/>
    <property type="match status" value="1"/>
</dbReference>
<reference evidence="20" key="1">
    <citation type="submission" date="2025-08" db="UniProtKB">
        <authorList>
            <consortium name="RefSeq"/>
        </authorList>
    </citation>
    <scope>IDENTIFICATION</scope>
    <source>
        <tissue evidence="20">Gonads</tissue>
    </source>
</reference>
<keyword evidence="5" id="KW-0235">DNA replication</keyword>
<dbReference type="CTD" id="37791"/>
<dbReference type="SUPFAM" id="SSF117018">
    <property type="entry name" value="ATP-dependent DNA ligase DNA-binding domain"/>
    <property type="match status" value="1"/>
</dbReference>
<accession>A0A6J2Y926</accession>
<keyword evidence="19" id="KW-1185">Reference proteome</keyword>
<dbReference type="EC" id="6.5.1.1" evidence="15"/>
<dbReference type="FunCoup" id="A0A6J2Y926">
    <property type="interactions" value="1536"/>
</dbReference>
<evidence type="ECO:0000313" key="19">
    <source>
        <dbReference type="Proteomes" id="UP000504635"/>
    </source>
</evidence>
<dbReference type="PROSITE" id="PS00333">
    <property type="entry name" value="DNA_LIGASE_A2"/>
    <property type="match status" value="1"/>
</dbReference>
<keyword evidence="12" id="KW-0131">Cell cycle</keyword>
<dbReference type="PANTHER" id="PTHR45674:SF4">
    <property type="entry name" value="DNA LIGASE 1"/>
    <property type="match status" value="1"/>
</dbReference>
<keyword evidence="3 15" id="KW-0436">Ligase</keyword>
<dbReference type="GO" id="GO:0005739">
    <property type="term" value="C:mitochondrion"/>
    <property type="evidence" value="ECO:0007669"/>
    <property type="project" value="TreeGrafter"/>
</dbReference>
<proteinExistence type="inferred from homology"/>
<dbReference type="GO" id="GO:0003910">
    <property type="term" value="F:DNA ligase (ATP) activity"/>
    <property type="evidence" value="ECO:0007669"/>
    <property type="project" value="UniProtKB-EC"/>
</dbReference>
<evidence type="ECO:0000256" key="7">
    <source>
        <dbReference type="ARBA" id="ARBA00022763"/>
    </source>
</evidence>
<dbReference type="NCBIfam" id="TIGR00574">
    <property type="entry name" value="dnl1"/>
    <property type="match status" value="1"/>
</dbReference>
<dbReference type="CDD" id="cd07969">
    <property type="entry name" value="OBF_DNA_ligase_I"/>
    <property type="match status" value="1"/>
</dbReference>
<dbReference type="Gene3D" id="2.40.50.140">
    <property type="entry name" value="Nucleic acid-binding proteins"/>
    <property type="match status" value="1"/>
</dbReference>
<evidence type="ECO:0000256" key="2">
    <source>
        <dbReference type="ARBA" id="ARBA00007572"/>
    </source>
</evidence>
<dbReference type="Pfam" id="PF01068">
    <property type="entry name" value="DNA_ligase_A_M"/>
    <property type="match status" value="1"/>
</dbReference>
<comment type="catalytic activity">
    <reaction evidence="13 15">
        <text>ATP + (deoxyribonucleotide)n-3'-hydroxyl + 5'-phospho-(deoxyribonucleotide)m = (deoxyribonucleotide)n+m + AMP + diphosphate.</text>
        <dbReference type="EC" id="6.5.1.1"/>
    </reaction>
</comment>
<evidence type="ECO:0000256" key="1">
    <source>
        <dbReference type="ARBA" id="ARBA00004123"/>
    </source>
</evidence>
<dbReference type="PANTHER" id="PTHR45674">
    <property type="entry name" value="DNA LIGASE 1/3 FAMILY MEMBER"/>
    <property type="match status" value="1"/>
</dbReference>
<organism evidence="19 20">
    <name type="scientific">Sitophilus oryzae</name>
    <name type="common">Rice weevil</name>
    <name type="synonym">Curculio oryzae</name>
    <dbReference type="NCBI Taxonomy" id="7048"/>
    <lineage>
        <taxon>Eukaryota</taxon>
        <taxon>Metazoa</taxon>
        <taxon>Ecdysozoa</taxon>
        <taxon>Arthropoda</taxon>
        <taxon>Hexapoda</taxon>
        <taxon>Insecta</taxon>
        <taxon>Pterygota</taxon>
        <taxon>Neoptera</taxon>
        <taxon>Endopterygota</taxon>
        <taxon>Coleoptera</taxon>
        <taxon>Polyphaga</taxon>
        <taxon>Cucujiformia</taxon>
        <taxon>Curculionidae</taxon>
        <taxon>Dryophthorinae</taxon>
        <taxon>Sitophilus</taxon>
    </lineage>
</organism>
<evidence type="ECO:0000256" key="12">
    <source>
        <dbReference type="ARBA" id="ARBA00023306"/>
    </source>
</evidence>
<keyword evidence="9 15" id="KW-0233">DNA recombination</keyword>
<keyword evidence="6 15" id="KW-0547">Nucleotide-binding</keyword>
<keyword evidence="8 15" id="KW-0067">ATP-binding</keyword>
<dbReference type="CDD" id="cd07900">
    <property type="entry name" value="Adenylation_DNA_ligase_I_Euk"/>
    <property type="match status" value="1"/>
</dbReference>